<organism evidence="1 2">
    <name type="scientific">Bombardia bombarda</name>
    <dbReference type="NCBI Taxonomy" id="252184"/>
    <lineage>
        <taxon>Eukaryota</taxon>
        <taxon>Fungi</taxon>
        <taxon>Dikarya</taxon>
        <taxon>Ascomycota</taxon>
        <taxon>Pezizomycotina</taxon>
        <taxon>Sordariomycetes</taxon>
        <taxon>Sordariomycetidae</taxon>
        <taxon>Sordariales</taxon>
        <taxon>Lasiosphaeriaceae</taxon>
        <taxon>Bombardia</taxon>
    </lineage>
</organism>
<name>A0AA39T266_9PEZI</name>
<dbReference type="AlphaFoldDB" id="A0AA39T266"/>
<evidence type="ECO:0000313" key="2">
    <source>
        <dbReference type="Proteomes" id="UP001174934"/>
    </source>
</evidence>
<dbReference type="EMBL" id="JAULSR010000009">
    <property type="protein sequence ID" value="KAK0612316.1"/>
    <property type="molecule type" value="Genomic_DNA"/>
</dbReference>
<protein>
    <submittedName>
        <fullName evidence="1">Uncharacterized protein</fullName>
    </submittedName>
</protein>
<accession>A0AA39T266</accession>
<evidence type="ECO:0000313" key="1">
    <source>
        <dbReference type="EMBL" id="KAK0612316.1"/>
    </source>
</evidence>
<comment type="caution">
    <text evidence="1">The sequence shown here is derived from an EMBL/GenBank/DDBJ whole genome shotgun (WGS) entry which is preliminary data.</text>
</comment>
<gene>
    <name evidence="1" type="ORF">B0T17DRAFT_402764</name>
</gene>
<keyword evidence="2" id="KW-1185">Reference proteome</keyword>
<sequence length="128" mass="15026">MVHRCQRYFRTYTATRSSRVQRRKKQLAQSKPQERKDKQICRLKRTYFFYPVGARGDTACPSCNKESGVNKHYYTMWDYPLSTCCGRHSGGCRDSCRECPFLNLEKHTAALLECDQCKARIASWSRRA</sequence>
<dbReference type="Proteomes" id="UP001174934">
    <property type="component" value="Unassembled WGS sequence"/>
</dbReference>
<reference evidence="1" key="1">
    <citation type="submission" date="2023-06" db="EMBL/GenBank/DDBJ databases">
        <title>Genome-scale phylogeny and comparative genomics of the fungal order Sordariales.</title>
        <authorList>
            <consortium name="Lawrence Berkeley National Laboratory"/>
            <person name="Hensen N."/>
            <person name="Bonometti L."/>
            <person name="Westerberg I."/>
            <person name="Brannstrom I.O."/>
            <person name="Guillou S."/>
            <person name="Cros-Aarteil S."/>
            <person name="Calhoun S."/>
            <person name="Haridas S."/>
            <person name="Kuo A."/>
            <person name="Mondo S."/>
            <person name="Pangilinan J."/>
            <person name="Riley R."/>
            <person name="LaButti K."/>
            <person name="Andreopoulos B."/>
            <person name="Lipzen A."/>
            <person name="Chen C."/>
            <person name="Yanf M."/>
            <person name="Daum C."/>
            <person name="Ng V."/>
            <person name="Clum A."/>
            <person name="Steindorff A."/>
            <person name="Ohm R."/>
            <person name="Martin F."/>
            <person name="Silar P."/>
            <person name="Natvig D."/>
            <person name="Lalanne C."/>
            <person name="Gautier V."/>
            <person name="Ament-velasquez S.L."/>
            <person name="Kruys A."/>
            <person name="Hutchinson M.I."/>
            <person name="Powell A.J."/>
            <person name="Barry K."/>
            <person name="Miller A.N."/>
            <person name="Grigoriev I.V."/>
            <person name="Debuchy R."/>
            <person name="Gladieux P."/>
            <person name="Thoren M.H."/>
            <person name="Johannesson H."/>
        </authorList>
    </citation>
    <scope>NUCLEOTIDE SEQUENCE</scope>
    <source>
        <strain evidence="1">SMH3391-2</strain>
    </source>
</reference>
<proteinExistence type="predicted"/>